<reference evidence="2 3" key="1">
    <citation type="submission" date="2023-03" db="EMBL/GenBank/DDBJ databases">
        <title>Complete genome sequence of Tepidibacter sp. SWIR-1, isolated from a deep-sea hydrothermal vent.</title>
        <authorList>
            <person name="Li X."/>
        </authorList>
    </citation>
    <scope>NUCLEOTIDE SEQUENCE [LARGE SCALE GENOMIC DNA]</scope>
    <source>
        <strain evidence="2 3">SWIR-1</strain>
    </source>
</reference>
<proteinExistence type="predicted"/>
<keyword evidence="1" id="KW-0812">Transmembrane</keyword>
<keyword evidence="3" id="KW-1185">Reference proteome</keyword>
<name>A0ABY8E793_9FIRM</name>
<keyword evidence="1" id="KW-1133">Transmembrane helix</keyword>
<gene>
    <name evidence="2" type="ORF">P4S50_10195</name>
</gene>
<evidence type="ECO:0000313" key="2">
    <source>
        <dbReference type="EMBL" id="WFD08768.1"/>
    </source>
</evidence>
<dbReference type="RefSeq" id="WP_277730681.1">
    <property type="nucleotide sequence ID" value="NZ_CP120733.1"/>
</dbReference>
<protein>
    <recommendedName>
        <fullName evidence="4">DUF4258 domain-containing protein</fullName>
    </recommendedName>
</protein>
<organism evidence="2 3">
    <name type="scientific">Tepidibacter hydrothermalis</name>
    <dbReference type="NCBI Taxonomy" id="3036126"/>
    <lineage>
        <taxon>Bacteria</taxon>
        <taxon>Bacillati</taxon>
        <taxon>Bacillota</taxon>
        <taxon>Clostridia</taxon>
        <taxon>Peptostreptococcales</taxon>
        <taxon>Peptostreptococcaceae</taxon>
        <taxon>Tepidibacter</taxon>
    </lineage>
</organism>
<evidence type="ECO:0008006" key="4">
    <source>
        <dbReference type="Google" id="ProtNLM"/>
    </source>
</evidence>
<evidence type="ECO:0000313" key="3">
    <source>
        <dbReference type="Proteomes" id="UP001222800"/>
    </source>
</evidence>
<sequence length="105" mass="12789">MNEHFIVFIAIIVFFTFLKLISETEEDGIRYRIEKMGGKILSIEQDKSYIKEADKIEKKKRLYTDTVFKVKYNLDSKDRIVYVVIYRSYFMMGRNSWKRDWIEKP</sequence>
<accession>A0ABY8E793</accession>
<keyword evidence="1" id="KW-0472">Membrane</keyword>
<feature type="transmembrane region" description="Helical" evidence="1">
    <location>
        <begin position="6"/>
        <end position="22"/>
    </location>
</feature>
<evidence type="ECO:0000256" key="1">
    <source>
        <dbReference type="SAM" id="Phobius"/>
    </source>
</evidence>
<dbReference type="Proteomes" id="UP001222800">
    <property type="component" value="Chromosome"/>
</dbReference>
<dbReference type="EMBL" id="CP120733">
    <property type="protein sequence ID" value="WFD08768.1"/>
    <property type="molecule type" value="Genomic_DNA"/>
</dbReference>